<dbReference type="SUPFAM" id="SSF103088">
    <property type="entry name" value="OmpA-like"/>
    <property type="match status" value="1"/>
</dbReference>
<dbReference type="InterPro" id="IPR050330">
    <property type="entry name" value="Bact_OuterMem_StrucFunc"/>
</dbReference>
<keyword evidence="5" id="KW-1185">Reference proteome</keyword>
<proteinExistence type="predicted"/>
<dbReference type="EMBL" id="JAERRB010000001">
    <property type="protein sequence ID" value="MBL0739589.1"/>
    <property type="molecule type" value="Genomic_DNA"/>
</dbReference>
<dbReference type="CDD" id="cd07185">
    <property type="entry name" value="OmpA_C-like"/>
    <property type="match status" value="1"/>
</dbReference>
<evidence type="ECO:0000313" key="5">
    <source>
        <dbReference type="Proteomes" id="UP000613030"/>
    </source>
</evidence>
<dbReference type="PANTHER" id="PTHR30329">
    <property type="entry name" value="STATOR ELEMENT OF FLAGELLAR MOTOR COMPLEX"/>
    <property type="match status" value="1"/>
</dbReference>
<feature type="domain" description="OmpA-like" evidence="3">
    <location>
        <begin position="20"/>
        <end position="138"/>
    </location>
</feature>
<comment type="caution">
    <text evidence="4">The sequence shown here is derived from an EMBL/GenBank/DDBJ whole genome shotgun (WGS) entry which is preliminary data.</text>
</comment>
<dbReference type="PROSITE" id="PS51123">
    <property type="entry name" value="OMPA_2"/>
    <property type="match status" value="1"/>
</dbReference>
<organism evidence="4 5">
    <name type="scientific">Chryseolinea lacunae</name>
    <dbReference type="NCBI Taxonomy" id="2801331"/>
    <lineage>
        <taxon>Bacteria</taxon>
        <taxon>Pseudomonadati</taxon>
        <taxon>Bacteroidota</taxon>
        <taxon>Cytophagia</taxon>
        <taxon>Cytophagales</taxon>
        <taxon>Fulvivirgaceae</taxon>
        <taxon>Chryseolinea</taxon>
    </lineage>
</organism>
<reference evidence="4 5" key="1">
    <citation type="submission" date="2021-01" db="EMBL/GenBank/DDBJ databases">
        <title>Chryseolinea sp. Jin1 Genome sequencing and assembly.</title>
        <authorList>
            <person name="Kim I."/>
        </authorList>
    </citation>
    <scope>NUCLEOTIDE SEQUENCE [LARGE SCALE GENOMIC DNA]</scope>
    <source>
        <strain evidence="4 5">Jin1</strain>
    </source>
</reference>
<feature type="chain" id="PRO_5047250334" evidence="2">
    <location>
        <begin position="21"/>
        <end position="139"/>
    </location>
</feature>
<dbReference type="RefSeq" id="WP_202006571.1">
    <property type="nucleotide sequence ID" value="NZ_JAERRB010000001.1"/>
</dbReference>
<protein>
    <submittedName>
        <fullName evidence="4">OmpA family protein</fullName>
    </submittedName>
</protein>
<gene>
    <name evidence="4" type="ORF">JI741_00100</name>
</gene>
<feature type="signal peptide" evidence="2">
    <location>
        <begin position="1"/>
        <end position="20"/>
    </location>
</feature>
<dbReference type="Proteomes" id="UP000613030">
    <property type="component" value="Unassembled WGS sequence"/>
</dbReference>
<evidence type="ECO:0000259" key="3">
    <source>
        <dbReference type="PROSITE" id="PS51123"/>
    </source>
</evidence>
<dbReference type="Gene3D" id="3.30.1330.60">
    <property type="entry name" value="OmpA-like domain"/>
    <property type="match status" value="1"/>
</dbReference>
<evidence type="ECO:0000256" key="1">
    <source>
        <dbReference type="PROSITE-ProRule" id="PRU00473"/>
    </source>
</evidence>
<sequence length="139" mass="16184">MVSRLLLIVLICVHSGRLLAQQQQDEIRKSIFFGGGSYYVDDNQIDELYAWLDSIPNMLDKYDIQLISHTDPIGGKEYNEWLSKMRSEAVQQILLQKAIPERKITIKDWGLDNPVYSNTSYQGMQMNRRVDVILYPIIF</sequence>
<evidence type="ECO:0000256" key="2">
    <source>
        <dbReference type="SAM" id="SignalP"/>
    </source>
</evidence>
<accession>A0ABS1KJG0</accession>
<dbReference type="InterPro" id="IPR036737">
    <property type="entry name" value="OmpA-like_sf"/>
</dbReference>
<evidence type="ECO:0000313" key="4">
    <source>
        <dbReference type="EMBL" id="MBL0739589.1"/>
    </source>
</evidence>
<keyword evidence="2" id="KW-0732">Signal</keyword>
<dbReference type="Pfam" id="PF00691">
    <property type="entry name" value="OmpA"/>
    <property type="match status" value="1"/>
</dbReference>
<keyword evidence="1" id="KW-0472">Membrane</keyword>
<name>A0ABS1KJG0_9BACT</name>
<dbReference type="InterPro" id="IPR006665">
    <property type="entry name" value="OmpA-like"/>
</dbReference>
<dbReference type="PANTHER" id="PTHR30329:SF21">
    <property type="entry name" value="LIPOPROTEIN YIAD-RELATED"/>
    <property type="match status" value="1"/>
</dbReference>